<evidence type="ECO:0000256" key="6">
    <source>
        <dbReference type="ARBA" id="ARBA00022918"/>
    </source>
</evidence>
<evidence type="ECO:0000313" key="9">
    <source>
        <dbReference type="EMBL" id="RMB99736.1"/>
    </source>
</evidence>
<sequence>MFKAEVPSTHYATNATWSKWTALITQRARIGNPNRPGILEIITNWPEGENFGLMDEEEQEQVTRAEEAPPYNQLPAEETRYALFTDGSCRIIGMKQKWKAAVWSPTRQVAQATEGEGGSSQLAELKAVQLALDIAEREKWPKLYLYTDSWMVANALWGWLEKWKKANWQRRGKPIWAADEWKDIATRVEKLPVKVRHVDAHDPKSRANEEHRNNEQVIHDCETCAAIKQAKRVKPLWYGGRWSKYKYGEAWQIDYITLPQTRQGKRYVLTMVEATTGWLETYPVPHATARNTILGLEKQVLWRHGTPERIESDNGTHFKNSLINNWAREHGIEWVYHIPYHAPASGKVERYNGLLKTTLKALGGGSFKNWEQHLAKATWLVNTRGSTNRAGPAQSESLHTVDGEKVPAVHVRGLLGKTVWINSASSTEDPIRGIVFAQGPGCTWWVMQKDGTTRCVPQRDLIVG</sequence>
<dbReference type="PROSITE" id="PS50879">
    <property type="entry name" value="RNASE_H_1"/>
    <property type="match status" value="1"/>
</dbReference>
<keyword evidence="4" id="KW-0255">Endonuclease</keyword>
<dbReference type="GO" id="GO:0015074">
    <property type="term" value="P:DNA integration"/>
    <property type="evidence" value="ECO:0007669"/>
    <property type="project" value="InterPro"/>
</dbReference>
<accession>A0A3M0JXU2</accession>
<feature type="domain" description="Integrase catalytic" evidence="8">
    <location>
        <begin position="231"/>
        <end position="402"/>
    </location>
</feature>
<dbReference type="Pfam" id="PF00075">
    <property type="entry name" value="RNase_H"/>
    <property type="match status" value="1"/>
</dbReference>
<dbReference type="GO" id="GO:0003964">
    <property type="term" value="F:RNA-directed DNA polymerase activity"/>
    <property type="evidence" value="ECO:0007669"/>
    <property type="project" value="UniProtKB-KW"/>
</dbReference>
<gene>
    <name evidence="9" type="ORF">DUI87_23738</name>
</gene>
<evidence type="ECO:0000256" key="2">
    <source>
        <dbReference type="ARBA" id="ARBA00022695"/>
    </source>
</evidence>
<dbReference type="PROSITE" id="PS50994">
    <property type="entry name" value="INTEGRASE"/>
    <property type="match status" value="1"/>
</dbReference>
<evidence type="ECO:0000313" key="10">
    <source>
        <dbReference type="Proteomes" id="UP000269221"/>
    </source>
</evidence>
<dbReference type="Proteomes" id="UP000269221">
    <property type="component" value="Unassembled WGS sequence"/>
</dbReference>
<evidence type="ECO:0000256" key="4">
    <source>
        <dbReference type="ARBA" id="ARBA00022759"/>
    </source>
</evidence>
<feature type="domain" description="RNase H type-1" evidence="7">
    <location>
        <begin position="77"/>
        <end position="226"/>
    </location>
</feature>
<evidence type="ECO:0000256" key="3">
    <source>
        <dbReference type="ARBA" id="ARBA00022722"/>
    </source>
</evidence>
<keyword evidence="2" id="KW-0548">Nucleotidyltransferase</keyword>
<dbReference type="EMBL" id="QRBI01000147">
    <property type="protein sequence ID" value="RMB99736.1"/>
    <property type="molecule type" value="Genomic_DNA"/>
</dbReference>
<evidence type="ECO:0000259" key="8">
    <source>
        <dbReference type="PROSITE" id="PS50994"/>
    </source>
</evidence>
<keyword evidence="1" id="KW-0808">Transferase</keyword>
<dbReference type="Pfam" id="PF00665">
    <property type="entry name" value="rve"/>
    <property type="match status" value="1"/>
</dbReference>
<keyword evidence="3" id="KW-0540">Nuclease</keyword>
<dbReference type="InterPro" id="IPR002156">
    <property type="entry name" value="RNaseH_domain"/>
</dbReference>
<dbReference type="PANTHER" id="PTHR41694">
    <property type="entry name" value="ENDOGENOUS RETROVIRUS GROUP K MEMBER POL PROTEIN"/>
    <property type="match status" value="1"/>
</dbReference>
<dbReference type="GO" id="GO:0035613">
    <property type="term" value="F:RNA stem-loop binding"/>
    <property type="evidence" value="ECO:0007669"/>
    <property type="project" value="TreeGrafter"/>
</dbReference>
<dbReference type="Gene3D" id="3.30.420.10">
    <property type="entry name" value="Ribonuclease H-like superfamily/Ribonuclease H"/>
    <property type="match status" value="2"/>
</dbReference>
<evidence type="ECO:0000256" key="1">
    <source>
        <dbReference type="ARBA" id="ARBA00022679"/>
    </source>
</evidence>
<keyword evidence="10" id="KW-1185">Reference proteome</keyword>
<reference evidence="9 10" key="1">
    <citation type="submission" date="2018-07" db="EMBL/GenBank/DDBJ databases">
        <title>A high quality draft genome assembly of the barn swallow (H. rustica rustica).</title>
        <authorList>
            <person name="Formenti G."/>
            <person name="Chiara M."/>
            <person name="Poveda L."/>
            <person name="Francoijs K.-J."/>
            <person name="Bonisoli-Alquati A."/>
            <person name="Canova L."/>
            <person name="Gianfranceschi L."/>
            <person name="Horner D.S."/>
            <person name="Saino N."/>
        </authorList>
    </citation>
    <scope>NUCLEOTIDE SEQUENCE [LARGE SCALE GENOMIC DNA]</scope>
    <source>
        <strain evidence="9">Chelidonia</strain>
        <tissue evidence="9">Blood</tissue>
    </source>
</reference>
<evidence type="ECO:0000256" key="5">
    <source>
        <dbReference type="ARBA" id="ARBA00022801"/>
    </source>
</evidence>
<dbReference type="InterPro" id="IPR001584">
    <property type="entry name" value="Integrase_cat-core"/>
</dbReference>
<dbReference type="PANTHER" id="PTHR41694:SF3">
    <property type="entry name" value="RNA-DIRECTED DNA POLYMERASE-RELATED"/>
    <property type="match status" value="1"/>
</dbReference>
<dbReference type="OrthoDB" id="9950135at2759"/>
<comment type="caution">
    <text evidence="9">The sequence shown here is derived from an EMBL/GenBank/DDBJ whole genome shotgun (WGS) entry which is preliminary data.</text>
</comment>
<protein>
    <submittedName>
        <fullName evidence="9">Uncharacterized protein</fullName>
    </submittedName>
</protein>
<dbReference type="AlphaFoldDB" id="A0A3M0JXU2"/>
<dbReference type="InterPro" id="IPR012337">
    <property type="entry name" value="RNaseH-like_sf"/>
</dbReference>
<dbReference type="GO" id="GO:0004523">
    <property type="term" value="F:RNA-DNA hybrid ribonuclease activity"/>
    <property type="evidence" value="ECO:0007669"/>
    <property type="project" value="InterPro"/>
</dbReference>
<dbReference type="InterPro" id="IPR036397">
    <property type="entry name" value="RNaseH_sf"/>
</dbReference>
<evidence type="ECO:0000259" key="7">
    <source>
        <dbReference type="PROSITE" id="PS50879"/>
    </source>
</evidence>
<organism evidence="9 10">
    <name type="scientific">Hirundo rustica rustica</name>
    <dbReference type="NCBI Taxonomy" id="333673"/>
    <lineage>
        <taxon>Eukaryota</taxon>
        <taxon>Metazoa</taxon>
        <taxon>Chordata</taxon>
        <taxon>Craniata</taxon>
        <taxon>Vertebrata</taxon>
        <taxon>Euteleostomi</taxon>
        <taxon>Archelosauria</taxon>
        <taxon>Archosauria</taxon>
        <taxon>Dinosauria</taxon>
        <taxon>Saurischia</taxon>
        <taxon>Theropoda</taxon>
        <taxon>Coelurosauria</taxon>
        <taxon>Aves</taxon>
        <taxon>Neognathae</taxon>
        <taxon>Neoaves</taxon>
        <taxon>Telluraves</taxon>
        <taxon>Australaves</taxon>
        <taxon>Passeriformes</taxon>
        <taxon>Sylvioidea</taxon>
        <taxon>Hirundinidae</taxon>
        <taxon>Hirundo</taxon>
    </lineage>
</organism>
<proteinExistence type="predicted"/>
<name>A0A3M0JXU2_HIRRU</name>
<keyword evidence="6" id="KW-0695">RNA-directed DNA polymerase</keyword>
<dbReference type="SUPFAM" id="SSF53098">
    <property type="entry name" value="Ribonuclease H-like"/>
    <property type="match status" value="2"/>
</dbReference>
<keyword evidence="5" id="KW-0378">Hydrolase</keyword>